<dbReference type="OrthoDB" id="10489978at2759"/>
<gene>
    <name evidence="2" type="ORF">OnM2_027090</name>
</gene>
<comment type="caution">
    <text evidence="2">The sequence shown here is derived from an EMBL/GenBank/DDBJ whole genome shotgun (WGS) entry which is preliminary data.</text>
</comment>
<dbReference type="AlphaFoldDB" id="A0A420I0H4"/>
<evidence type="ECO:0000313" key="2">
    <source>
        <dbReference type="EMBL" id="RKF63161.1"/>
    </source>
</evidence>
<feature type="region of interest" description="Disordered" evidence="1">
    <location>
        <begin position="119"/>
        <end position="155"/>
    </location>
</feature>
<reference evidence="2 3" key="1">
    <citation type="journal article" date="2018" name="BMC Genomics">
        <title>Comparative genome analyses reveal sequence features reflecting distinct modes of host-adaptation between dicot and monocot powdery mildew.</title>
        <authorList>
            <person name="Wu Y."/>
            <person name="Ma X."/>
            <person name="Pan Z."/>
            <person name="Kale S.D."/>
            <person name="Song Y."/>
            <person name="King H."/>
            <person name="Zhang Q."/>
            <person name="Presley C."/>
            <person name="Deng X."/>
            <person name="Wei C.I."/>
            <person name="Xiao S."/>
        </authorList>
    </citation>
    <scope>NUCLEOTIDE SEQUENCE [LARGE SCALE GENOMIC DNA]</scope>
    <source>
        <strain evidence="2">UMSG2</strain>
    </source>
</reference>
<sequence length="155" mass="17451">MLGTLPRDKKCQVEHWFETGGPEGTYNWPDFLDHFKELFYDKQSLLIAGKELSLMRQGTSQPFGEFLRQYEQKLTHNYDFSSSGNPKQTVISKDSEGDVIMTGINTLVAILKTTAFNNKNGTLAGTGKPTSGGGNDNRPRAPWRTQQEYQKLISD</sequence>
<name>A0A420I0H4_9PEZI</name>
<protein>
    <submittedName>
        <fullName evidence="2">Uncharacterized protein</fullName>
    </submittedName>
</protein>
<evidence type="ECO:0000256" key="1">
    <source>
        <dbReference type="SAM" id="MobiDB-lite"/>
    </source>
</evidence>
<keyword evidence="3" id="KW-1185">Reference proteome</keyword>
<dbReference type="STRING" id="212602.A0A420I0H4"/>
<organism evidence="2 3">
    <name type="scientific">Erysiphe neolycopersici</name>
    <dbReference type="NCBI Taxonomy" id="212602"/>
    <lineage>
        <taxon>Eukaryota</taxon>
        <taxon>Fungi</taxon>
        <taxon>Dikarya</taxon>
        <taxon>Ascomycota</taxon>
        <taxon>Pezizomycotina</taxon>
        <taxon>Leotiomycetes</taxon>
        <taxon>Erysiphales</taxon>
        <taxon>Erysiphaceae</taxon>
        <taxon>Erysiphe</taxon>
    </lineage>
</organism>
<feature type="non-terminal residue" evidence="2">
    <location>
        <position position="155"/>
    </location>
</feature>
<evidence type="ECO:0000313" key="3">
    <source>
        <dbReference type="Proteomes" id="UP000286134"/>
    </source>
</evidence>
<accession>A0A420I0H4</accession>
<proteinExistence type="predicted"/>
<dbReference type="EMBL" id="MCFK01002761">
    <property type="protein sequence ID" value="RKF63161.1"/>
    <property type="molecule type" value="Genomic_DNA"/>
</dbReference>
<dbReference type="Proteomes" id="UP000286134">
    <property type="component" value="Unassembled WGS sequence"/>
</dbReference>